<protein>
    <submittedName>
        <fullName evidence="1">Uncharacterized protein</fullName>
    </submittedName>
</protein>
<dbReference type="EMBL" id="QGGY01000001">
    <property type="protein sequence ID" value="PWJ79019.1"/>
    <property type="molecule type" value="Genomic_DNA"/>
</dbReference>
<dbReference type="RefSeq" id="WP_109624447.1">
    <property type="nucleotide sequence ID" value="NZ_CABJAT010000001.1"/>
</dbReference>
<comment type="caution">
    <text evidence="1">The sequence shown here is derived from an EMBL/GenBank/DDBJ whole genome shotgun (WGS) entry which is preliminary data.</text>
</comment>
<accession>A0AB73TAF4</accession>
<dbReference type="NCBIfam" id="NF041770">
    <property type="entry name" value="CFI_box_CTERM"/>
    <property type="match status" value="1"/>
</dbReference>
<dbReference type="AlphaFoldDB" id="A0AB73TAF4"/>
<dbReference type="InterPro" id="IPR049886">
    <property type="entry name" value="CFI_box_CTERM_dom"/>
</dbReference>
<keyword evidence="2" id="KW-1185">Reference proteome</keyword>
<name>A0AB73TAF4_9FIRM</name>
<organism evidence="1 2">
    <name type="scientific">Murimonas intestini</name>
    <dbReference type="NCBI Taxonomy" id="1337051"/>
    <lineage>
        <taxon>Bacteria</taxon>
        <taxon>Bacillati</taxon>
        <taxon>Bacillota</taxon>
        <taxon>Clostridia</taxon>
        <taxon>Lachnospirales</taxon>
        <taxon>Lachnospiraceae</taxon>
        <taxon>Murimonas</taxon>
    </lineage>
</organism>
<proteinExistence type="predicted"/>
<dbReference type="Proteomes" id="UP000245412">
    <property type="component" value="Unassembled WGS sequence"/>
</dbReference>
<gene>
    <name evidence="1" type="ORF">C7383_101396</name>
</gene>
<sequence length="256" mass="30178">MNFYTVGIEGMPRLLLEIEAPMENFRKNTYEGAFKKYYEKNLVTYDAIENGYLSVIDKEQFLENMANALVDAAGDKVYGLPKKSQQEKLLVDYNISMAVYVLPAVLEFKGESSEKLADKLVKAWKKKFPKTNIQASEYENIEKGFHKKWCYITTAVCESFGKPDDCYELTLLRNYRDNFLMGQPDGEAVIKEYYDVAPTIVKHINKRKNHDEIYKDVWNEYLRPCIQMIEENENSRCKDLYIRMVRELKEKYFYLN</sequence>
<evidence type="ECO:0000313" key="2">
    <source>
        <dbReference type="Proteomes" id="UP000245412"/>
    </source>
</evidence>
<evidence type="ECO:0000313" key="1">
    <source>
        <dbReference type="EMBL" id="PWJ79019.1"/>
    </source>
</evidence>
<reference evidence="1 2" key="1">
    <citation type="submission" date="2018-05" db="EMBL/GenBank/DDBJ databases">
        <authorList>
            <person name="Goeker M."/>
            <person name="Huntemann M."/>
            <person name="Clum A."/>
            <person name="Pillay M."/>
            <person name="Palaniappan K."/>
            <person name="Varghese N."/>
            <person name="Mikhailova N."/>
            <person name="Stamatis D."/>
            <person name="Reddy T."/>
            <person name="Daum C."/>
            <person name="Shapiro N."/>
            <person name="Ivanova N."/>
            <person name="Kyrpides N."/>
            <person name="Woyke T."/>
        </authorList>
    </citation>
    <scope>NUCLEOTIDE SEQUENCE [LARGE SCALE GENOMIC DNA]</scope>
    <source>
        <strain evidence="1 2">DSM 26524</strain>
    </source>
</reference>